<keyword evidence="5 10" id="KW-0963">Cytoplasm</keyword>
<keyword evidence="6 10" id="KW-0697">Rotamase</keyword>
<dbReference type="CDD" id="cd04087">
    <property type="entry name" value="PTPA"/>
    <property type="match status" value="1"/>
</dbReference>
<sequence>MNDWKFIEPVRNIKVPSDMSKWNRSKAYHDYMTFVMSLNEVVRNTKITDSCYLSSNTKAVVGVLESLSSWIDEIPPLEQPQRFGNKSYREWYLRLLDNSENLISALLPESVKAATIELKAYFNDSFGNQTRIDYGTGHEAAFIFFLCGLHKILVLTDQDKLATVIIIFNKYLEVCRKLQTVYRMEPAGSQGVWGLDDFQFMPYIWGSSQLIGNTEEIKPQDIPSDSMAAKYSNSYLFFGCIRYLLTVKSGPFAEHSNVLWGVSSVAYWDKVNSGLLRMYQAEVLSKFPVIQHFFFGSLMSIEKAEPVK</sequence>
<evidence type="ECO:0000313" key="12">
    <source>
        <dbReference type="RefSeq" id="XP_065674728.1"/>
    </source>
</evidence>
<comment type="catalytic activity">
    <reaction evidence="1 10">
        <text>[protein]-peptidylproline (omega=180) = [protein]-peptidylproline (omega=0)</text>
        <dbReference type="Rhea" id="RHEA:16237"/>
        <dbReference type="Rhea" id="RHEA-COMP:10747"/>
        <dbReference type="Rhea" id="RHEA-COMP:10748"/>
        <dbReference type="ChEBI" id="CHEBI:83833"/>
        <dbReference type="ChEBI" id="CHEBI:83834"/>
        <dbReference type="EC" id="5.2.1.8"/>
    </reaction>
</comment>
<dbReference type="PIRSF" id="PIRSF016325">
    <property type="entry name" value="Phstyr_phstse_ac"/>
    <property type="match status" value="1"/>
</dbReference>
<dbReference type="PANTHER" id="PTHR10012">
    <property type="entry name" value="SERINE/THREONINE-PROTEIN PHOSPHATASE 2A REGULATORY SUBUNIT B"/>
    <property type="match status" value="1"/>
</dbReference>
<dbReference type="EC" id="5.2.1.8" evidence="4 10"/>
<evidence type="ECO:0000256" key="3">
    <source>
        <dbReference type="ARBA" id="ARBA00011019"/>
    </source>
</evidence>
<gene>
    <name evidence="12" type="primary">LOC100201968</name>
</gene>
<evidence type="ECO:0000256" key="4">
    <source>
        <dbReference type="ARBA" id="ARBA00013194"/>
    </source>
</evidence>
<dbReference type="RefSeq" id="XP_065674728.1">
    <property type="nucleotide sequence ID" value="XM_065818656.1"/>
</dbReference>
<organism evidence="11 12">
    <name type="scientific">Hydra vulgaris</name>
    <name type="common">Hydra</name>
    <name type="synonym">Hydra attenuata</name>
    <dbReference type="NCBI Taxonomy" id="6087"/>
    <lineage>
        <taxon>Eukaryota</taxon>
        <taxon>Metazoa</taxon>
        <taxon>Cnidaria</taxon>
        <taxon>Hydrozoa</taxon>
        <taxon>Hydroidolina</taxon>
        <taxon>Anthoathecata</taxon>
        <taxon>Aplanulata</taxon>
        <taxon>Hydridae</taxon>
        <taxon>Hydra</taxon>
    </lineage>
</organism>
<name>A0ABM4DJP2_HYDVU</name>
<dbReference type="Proteomes" id="UP001652625">
    <property type="component" value="Chromosome 15"/>
</dbReference>
<reference evidence="12" key="1">
    <citation type="submission" date="2025-08" db="UniProtKB">
        <authorList>
            <consortium name="RefSeq"/>
        </authorList>
    </citation>
    <scope>IDENTIFICATION</scope>
</reference>
<evidence type="ECO:0000256" key="5">
    <source>
        <dbReference type="ARBA" id="ARBA00022490"/>
    </source>
</evidence>
<dbReference type="PANTHER" id="PTHR10012:SF0">
    <property type="entry name" value="SERINE_THREONINE-PROTEIN PHOSPHATASE 2A ACTIVATOR"/>
    <property type="match status" value="1"/>
</dbReference>
<evidence type="ECO:0000313" key="11">
    <source>
        <dbReference type="Proteomes" id="UP001652625"/>
    </source>
</evidence>
<dbReference type="Gene3D" id="1.20.120.1150">
    <property type="match status" value="1"/>
</dbReference>
<protein>
    <recommendedName>
        <fullName evidence="8 10">Serine/threonine-protein phosphatase 2A activator</fullName>
        <ecNumber evidence="4 10">5.2.1.8</ecNumber>
    </recommendedName>
    <alternativeName>
        <fullName evidence="9 10">Phosphotyrosyl phosphatase activator</fullName>
    </alternativeName>
</protein>
<dbReference type="InterPro" id="IPR043170">
    <property type="entry name" value="PTPA_C_lid"/>
</dbReference>
<dbReference type="InterPro" id="IPR004327">
    <property type="entry name" value="Phstyr_phstse_ac"/>
</dbReference>
<comment type="subcellular location">
    <subcellularLocation>
        <location evidence="2 10">Cytoplasm</location>
    </subcellularLocation>
</comment>
<accession>A0ABM4DJP2</accession>
<evidence type="ECO:0000256" key="6">
    <source>
        <dbReference type="ARBA" id="ARBA00023110"/>
    </source>
</evidence>
<keyword evidence="7 10" id="KW-0413">Isomerase</keyword>
<evidence type="ECO:0000256" key="2">
    <source>
        <dbReference type="ARBA" id="ARBA00004496"/>
    </source>
</evidence>
<dbReference type="GeneID" id="100201968"/>
<comment type="similarity">
    <text evidence="3 10">Belongs to the PTPA-type PPIase family.</text>
</comment>
<dbReference type="InterPro" id="IPR037218">
    <property type="entry name" value="PTPA_sf"/>
</dbReference>
<comment type="function">
    <text evidence="10">PPIases accelerate the folding of proteins. It catalyzes the cis-trans isomerization of proline imidic peptide bonds in oligopeptides.</text>
</comment>
<dbReference type="SUPFAM" id="SSF140984">
    <property type="entry name" value="PTPA-like"/>
    <property type="match status" value="1"/>
</dbReference>
<proteinExistence type="inferred from homology"/>
<dbReference type="Pfam" id="PF03095">
    <property type="entry name" value="PTPA"/>
    <property type="match status" value="1"/>
</dbReference>
<evidence type="ECO:0000256" key="7">
    <source>
        <dbReference type="ARBA" id="ARBA00023235"/>
    </source>
</evidence>
<keyword evidence="11" id="KW-1185">Reference proteome</keyword>
<evidence type="ECO:0000256" key="1">
    <source>
        <dbReference type="ARBA" id="ARBA00000971"/>
    </source>
</evidence>
<evidence type="ECO:0000256" key="9">
    <source>
        <dbReference type="ARBA" id="ARBA00044820"/>
    </source>
</evidence>
<evidence type="ECO:0000256" key="10">
    <source>
        <dbReference type="RuleBase" id="RU361210"/>
    </source>
</evidence>
<evidence type="ECO:0000256" key="8">
    <source>
        <dbReference type="ARBA" id="ARBA00044786"/>
    </source>
</evidence>